<sequence length="288" mass="31750">MARTISDIQTQIQTTLQSEMAAIGVTIDPTSWSATNILRLLCYVFAFAANVLETIFDTFTSDNSAYIAGMKPHSLLWYVNVSKAFQYGFPLLPESDLFDNTGYTDDQIAASKVVAYAACVKQTDSYGRRSLRLKTAQNTGGDLAPLTEEQLNALREYFDIVGDAGVALNIDSQVADGLKMNWTVYYDPLILNNAGDRLDGTATDVIRTAIKNYLLALPFNGTLALQYIKDVVEAIPGVVLVNIDLAQSKYGNYDFTNIATYIVPDSGYFRFAADSDLVVNYEDKEPIK</sequence>
<proteinExistence type="predicted"/>
<evidence type="ECO:0008006" key="3">
    <source>
        <dbReference type="Google" id="ProtNLM"/>
    </source>
</evidence>
<gene>
    <name evidence="1" type="ORF">D6B99_11660</name>
</gene>
<keyword evidence="2" id="KW-1185">Reference proteome</keyword>
<dbReference type="KEGG" id="ark:D6B99_11660"/>
<evidence type="ECO:0000313" key="2">
    <source>
        <dbReference type="Proteomes" id="UP000266118"/>
    </source>
</evidence>
<organism evidence="1 2">
    <name type="scientific">Arachidicoccus soli</name>
    <dbReference type="NCBI Taxonomy" id="2341117"/>
    <lineage>
        <taxon>Bacteria</taxon>
        <taxon>Pseudomonadati</taxon>
        <taxon>Bacteroidota</taxon>
        <taxon>Chitinophagia</taxon>
        <taxon>Chitinophagales</taxon>
        <taxon>Chitinophagaceae</taxon>
        <taxon>Arachidicoccus</taxon>
    </lineage>
</organism>
<dbReference type="AlphaFoldDB" id="A0A386HSF2"/>
<name>A0A386HSF2_9BACT</name>
<protein>
    <recommendedName>
        <fullName evidence="3">Nucleotidyltransferase</fullName>
    </recommendedName>
</protein>
<dbReference type="RefSeq" id="WP_119988569.1">
    <property type="nucleotide sequence ID" value="NZ_CP032489.1"/>
</dbReference>
<evidence type="ECO:0000313" key="1">
    <source>
        <dbReference type="EMBL" id="AYD48194.1"/>
    </source>
</evidence>
<dbReference type="Proteomes" id="UP000266118">
    <property type="component" value="Chromosome"/>
</dbReference>
<dbReference type="EMBL" id="CP032489">
    <property type="protein sequence ID" value="AYD48194.1"/>
    <property type="molecule type" value="Genomic_DNA"/>
</dbReference>
<dbReference type="OrthoDB" id="1053324at2"/>
<reference evidence="1 2" key="1">
    <citation type="submission" date="2018-09" db="EMBL/GenBank/DDBJ databases">
        <title>Arachidicoccus sp. nov., a bacterium isolated from soil.</title>
        <authorList>
            <person name="Weon H.-Y."/>
            <person name="Kwon S.-W."/>
            <person name="Lee S.A."/>
        </authorList>
    </citation>
    <scope>NUCLEOTIDE SEQUENCE [LARGE SCALE GENOMIC DNA]</scope>
    <source>
        <strain evidence="1 2">KIS59-12</strain>
    </source>
</reference>
<accession>A0A386HSF2</accession>